<evidence type="ECO:0000256" key="1">
    <source>
        <dbReference type="ARBA" id="ARBA00004340"/>
    </source>
</evidence>
<evidence type="ECO:0000256" key="5">
    <source>
        <dbReference type="ARBA" id="ARBA00022729"/>
    </source>
</evidence>
<evidence type="ECO:0000256" key="6">
    <source>
        <dbReference type="ARBA" id="ARBA00023026"/>
    </source>
</evidence>
<evidence type="ECO:0000313" key="9">
    <source>
        <dbReference type="Proteomes" id="UP000198211"/>
    </source>
</evidence>
<sequence>MIETAKRYSDTEKLATKLEIEQMQHWLRTGKDPDEVFRLFGLTNWDTVFRSADFATWVKYVDNLNSKYPEELRWMYTTLSKHYNDKALFKMTNEAKGVEKYKTIAIKLEDEWLQAGLEKRKLPYKALLDLGLGKSRNTLVEQLIDEKSLASIWVKYMHAFNRRYPDEKTTMIKSFTNSFGDVHVTMMLDTAKIDAGTRNLASKLEIAQLKMWLDSGKSTDDVFKLLTLDREEISFQNKVLLNTWVSYMNAFIKENPNKKDMLFSALESRFKDRQLNEILNVAKKFPSMESIATKIQTVNIPPLFARNESPSRVFTLLGLNDEGDHILSSPLFQTWMKYVEDFNKRNPKKQESWFEPLRIEYEYGGIKIVEMALQNPSTVQIGKKVEREWLNFWLDRERLPKDVFNFLKLNEAGEKALTDRKFNTWTKYLDLFNERFPNRKTTVIDGLRANNGDLDLLNMFNTAKNDPSTKKVASNLENALIHKWLVEKVTPALLYKRIGYVDSSGDMIERYTKKFAAAGHTT</sequence>
<dbReference type="GO" id="GO:0005576">
    <property type="term" value="C:extracellular region"/>
    <property type="evidence" value="ECO:0007669"/>
    <property type="project" value="UniProtKB-SubCell"/>
</dbReference>
<evidence type="ECO:0000259" key="7">
    <source>
        <dbReference type="Pfam" id="PF22748"/>
    </source>
</evidence>
<reference evidence="9" key="1">
    <citation type="submission" date="2017-03" db="EMBL/GenBank/DDBJ databases">
        <title>Phytopthora megakarya and P. palmivora, two closely related causual agents of cacao black pod achieved similar genome size and gene model numbers by different mechanisms.</title>
        <authorList>
            <person name="Ali S."/>
            <person name="Shao J."/>
            <person name="Larry D.J."/>
            <person name="Kronmiller B."/>
            <person name="Shen D."/>
            <person name="Strem M.D."/>
            <person name="Melnick R.L."/>
            <person name="Guiltinan M.J."/>
            <person name="Tyler B.M."/>
            <person name="Meinhardt L.W."/>
            <person name="Bailey B.A."/>
        </authorList>
    </citation>
    <scope>NUCLEOTIDE SEQUENCE [LARGE SCALE GENOMIC DNA]</scope>
    <source>
        <strain evidence="9">zdho120</strain>
    </source>
</reference>
<dbReference type="AlphaFoldDB" id="A0A225VDD3"/>
<evidence type="ECO:0000256" key="2">
    <source>
        <dbReference type="ARBA" id="ARBA00004613"/>
    </source>
</evidence>
<organism evidence="8 9">
    <name type="scientific">Phytophthora megakarya</name>
    <dbReference type="NCBI Taxonomy" id="4795"/>
    <lineage>
        <taxon>Eukaryota</taxon>
        <taxon>Sar</taxon>
        <taxon>Stramenopiles</taxon>
        <taxon>Oomycota</taxon>
        <taxon>Peronosporomycetes</taxon>
        <taxon>Peronosporales</taxon>
        <taxon>Peronosporaceae</taxon>
        <taxon>Phytophthora</taxon>
    </lineage>
</organism>
<feature type="domain" description="RxLR effector PexRD54 WY" evidence="7">
    <location>
        <begin position="392"/>
        <end position="428"/>
    </location>
</feature>
<comment type="subcellular location">
    <subcellularLocation>
        <location evidence="1">Host cell</location>
    </subcellularLocation>
    <subcellularLocation>
        <location evidence="2">Secreted</location>
    </subcellularLocation>
</comment>
<dbReference type="GO" id="GO:0043657">
    <property type="term" value="C:host cell"/>
    <property type="evidence" value="ECO:0007669"/>
    <property type="project" value="UniProtKB-SubCell"/>
</dbReference>
<name>A0A225VDD3_9STRA</name>
<dbReference type="Pfam" id="PF22748">
    <property type="entry name" value="PexRD54_WY"/>
    <property type="match status" value="1"/>
</dbReference>
<dbReference type="InterPro" id="IPR054463">
    <property type="entry name" value="PexRD54_WY"/>
</dbReference>
<proteinExistence type="inferred from homology"/>
<evidence type="ECO:0000313" key="8">
    <source>
        <dbReference type="EMBL" id="OWZ03385.1"/>
    </source>
</evidence>
<accession>A0A225VDD3</accession>
<protein>
    <recommendedName>
        <fullName evidence="7">RxLR effector PexRD54 WY domain-containing protein</fullName>
    </recommendedName>
</protein>
<keyword evidence="6" id="KW-0843">Virulence</keyword>
<dbReference type="Proteomes" id="UP000198211">
    <property type="component" value="Unassembled WGS sequence"/>
</dbReference>
<dbReference type="EMBL" id="NBNE01005557">
    <property type="protein sequence ID" value="OWZ03385.1"/>
    <property type="molecule type" value="Genomic_DNA"/>
</dbReference>
<dbReference type="OrthoDB" id="128291at2759"/>
<evidence type="ECO:0000256" key="3">
    <source>
        <dbReference type="ARBA" id="ARBA00010400"/>
    </source>
</evidence>
<keyword evidence="4" id="KW-0964">Secreted</keyword>
<comment type="similarity">
    <text evidence="3">Belongs to the RxLR effector family.</text>
</comment>
<keyword evidence="5" id="KW-0732">Signal</keyword>
<gene>
    <name evidence="8" type="ORF">PHMEG_00024895</name>
</gene>
<keyword evidence="9" id="KW-1185">Reference proteome</keyword>
<evidence type="ECO:0000256" key="4">
    <source>
        <dbReference type="ARBA" id="ARBA00022525"/>
    </source>
</evidence>
<comment type="caution">
    <text evidence="8">The sequence shown here is derived from an EMBL/GenBank/DDBJ whole genome shotgun (WGS) entry which is preliminary data.</text>
</comment>